<dbReference type="PANTHER" id="PTHR35004:SF6">
    <property type="entry name" value="TRANSPOSASE"/>
    <property type="match status" value="1"/>
</dbReference>
<dbReference type="InterPro" id="IPR001584">
    <property type="entry name" value="Integrase_cat-core"/>
</dbReference>
<accession>A0A1M4PQB7</accession>
<gene>
    <name evidence="2" type="ORF">CUESP1_2333</name>
</gene>
<protein>
    <submittedName>
        <fullName evidence="2">Transposase</fullName>
    </submittedName>
</protein>
<name>A0A1M4PQB7_9FIRM</name>
<reference evidence="2 3" key="1">
    <citation type="submission" date="2016-11" db="EMBL/GenBank/DDBJ databases">
        <authorList>
            <person name="Manzoor S."/>
        </authorList>
    </citation>
    <scope>NUCLEOTIDE SEQUENCE [LARGE SCALE GENOMIC DNA]</scope>
    <source>
        <strain evidence="2">Clostridium ultunense strain Esp</strain>
    </source>
</reference>
<dbReference type="RefSeq" id="WP_201767881.1">
    <property type="nucleotide sequence ID" value="NZ_LT669839.1"/>
</dbReference>
<dbReference type="InterPro" id="IPR036397">
    <property type="entry name" value="RNaseH_sf"/>
</dbReference>
<dbReference type="Gene3D" id="3.30.420.10">
    <property type="entry name" value="Ribonuclease H-like superfamily/Ribonuclease H"/>
    <property type="match status" value="1"/>
</dbReference>
<dbReference type="EMBL" id="LT669839">
    <property type="protein sequence ID" value="SHD77687.1"/>
    <property type="molecule type" value="Genomic_DNA"/>
</dbReference>
<evidence type="ECO:0000259" key="1">
    <source>
        <dbReference type="PROSITE" id="PS50994"/>
    </source>
</evidence>
<dbReference type="InterPro" id="IPR012337">
    <property type="entry name" value="RNaseH-like_sf"/>
</dbReference>
<dbReference type="InterPro" id="IPR009057">
    <property type="entry name" value="Homeodomain-like_sf"/>
</dbReference>
<dbReference type="PROSITE" id="PS50994">
    <property type="entry name" value="INTEGRASE"/>
    <property type="match status" value="1"/>
</dbReference>
<proteinExistence type="predicted"/>
<evidence type="ECO:0000313" key="2">
    <source>
        <dbReference type="EMBL" id="SHD77687.1"/>
    </source>
</evidence>
<organism evidence="2 3">
    <name type="scientific">[Clostridium] ultunense Esp</name>
    <dbReference type="NCBI Taxonomy" id="1288971"/>
    <lineage>
        <taxon>Bacteria</taxon>
        <taxon>Bacillati</taxon>
        <taxon>Bacillota</taxon>
        <taxon>Tissierellia</taxon>
        <taxon>Tissierellales</taxon>
        <taxon>Tepidimicrobiaceae</taxon>
        <taxon>Schnuerera</taxon>
    </lineage>
</organism>
<dbReference type="GO" id="GO:0015074">
    <property type="term" value="P:DNA integration"/>
    <property type="evidence" value="ECO:0007669"/>
    <property type="project" value="InterPro"/>
</dbReference>
<dbReference type="PANTHER" id="PTHR35004">
    <property type="entry name" value="TRANSPOSASE RV3428C-RELATED"/>
    <property type="match status" value="1"/>
</dbReference>
<sequence length="269" mass="30824">MDENLRQSVALFRYSLIAPLVTGTFTQVTAKEYLEEVSAKEYTTPLSTREYAPATIKEWLRLYRRYGIDGLYPKIRSDKGKSRNLPDEAKEFIVSTKLNSPKRSAKSIYQELIAKGHVNYYEISLSTVQRFISKSNLSSKKLEGVERLAFEFESPNKCWQSDISVGPYLSINGKKHKTYIMAILDYSSRLIIHTEAFFKDNLLSLLSVLKKAVSKKGIPKKLFVDNGKVCKSVQMQFICANLSTILSFARPYSPESKGKIERWFRTLQD</sequence>
<dbReference type="Proteomes" id="UP000245423">
    <property type="component" value="Chromosome 1"/>
</dbReference>
<dbReference type="Pfam" id="PF00665">
    <property type="entry name" value="rve"/>
    <property type="match status" value="1"/>
</dbReference>
<keyword evidence="3" id="KW-1185">Reference proteome</keyword>
<feature type="domain" description="Integrase catalytic" evidence="1">
    <location>
        <begin position="151"/>
        <end position="269"/>
    </location>
</feature>
<evidence type="ECO:0000313" key="3">
    <source>
        <dbReference type="Proteomes" id="UP000245423"/>
    </source>
</evidence>
<dbReference type="SUPFAM" id="SSF53098">
    <property type="entry name" value="Ribonuclease H-like"/>
    <property type="match status" value="1"/>
</dbReference>
<dbReference type="AlphaFoldDB" id="A0A1M4PQB7"/>
<dbReference type="SUPFAM" id="SSF46689">
    <property type="entry name" value="Homeodomain-like"/>
    <property type="match status" value="1"/>
</dbReference>
<dbReference type="Pfam" id="PF13565">
    <property type="entry name" value="HTH_32"/>
    <property type="match status" value="1"/>
</dbReference>
<dbReference type="GO" id="GO:0003676">
    <property type="term" value="F:nucleic acid binding"/>
    <property type="evidence" value="ECO:0007669"/>
    <property type="project" value="InterPro"/>
</dbReference>